<evidence type="ECO:0000313" key="2">
    <source>
        <dbReference type="EMBL" id="BAG16961.1"/>
    </source>
</evidence>
<accession>B1VND8</accession>
<dbReference type="HOGENOM" id="CLU_1915900_0_0_11"/>
<evidence type="ECO:0000313" key="3">
    <source>
        <dbReference type="Proteomes" id="UP000001685"/>
    </source>
</evidence>
<dbReference type="KEGG" id="sgr:SGR_132"/>
<gene>
    <name evidence="2" type="ordered locus">SGR_132</name>
</gene>
<dbReference type="EMBL" id="AP009493">
    <property type="protein sequence ID" value="BAG16961.1"/>
    <property type="molecule type" value="Genomic_DNA"/>
</dbReference>
<organism evidence="2 3">
    <name type="scientific">Streptomyces griseus subsp. griseus (strain JCM 4626 / CBS 651.72 / NBRC 13350 / KCC S-0626 / ISP 5235)</name>
    <dbReference type="NCBI Taxonomy" id="455632"/>
    <lineage>
        <taxon>Bacteria</taxon>
        <taxon>Bacillati</taxon>
        <taxon>Actinomycetota</taxon>
        <taxon>Actinomycetes</taxon>
        <taxon>Kitasatosporales</taxon>
        <taxon>Streptomycetaceae</taxon>
        <taxon>Streptomyces</taxon>
    </lineage>
</organism>
<evidence type="ECO:0000256" key="1">
    <source>
        <dbReference type="SAM" id="MobiDB-lite"/>
    </source>
</evidence>
<name>B1VND8_STRGG</name>
<sequence>MTWGTNPGVINRELSKRLAAGRDRRLTQLADAATRWGGHVPEDPGITELADLLETAAADVPAPPGDPGHTARPGAPGHPARTLLAGAVENLRAAARLGGHLPAVTLWHLQRAIDQEHTAHQQTVPAQRQGRT</sequence>
<dbReference type="Proteomes" id="UP000001685">
    <property type="component" value="Chromosome"/>
</dbReference>
<dbReference type="eggNOG" id="ENOG5031WTV">
    <property type="taxonomic scope" value="Bacteria"/>
</dbReference>
<feature type="region of interest" description="Disordered" evidence="1">
    <location>
        <begin position="58"/>
        <end position="78"/>
    </location>
</feature>
<protein>
    <submittedName>
        <fullName evidence="2">Uncharacterized protein</fullName>
    </submittedName>
</protein>
<reference evidence="3" key="1">
    <citation type="journal article" date="2008" name="J. Bacteriol.">
        <title>Genome sequence of the streptomycin-producing microorganism Streptomyces griseus IFO 13350.</title>
        <authorList>
            <person name="Ohnishi Y."/>
            <person name="Ishikawa J."/>
            <person name="Hara H."/>
            <person name="Suzuki H."/>
            <person name="Ikenoya M."/>
            <person name="Ikeda H."/>
            <person name="Yamashita A."/>
            <person name="Hattori M."/>
            <person name="Horinouchi S."/>
        </authorList>
    </citation>
    <scope>NUCLEOTIDE SEQUENCE [LARGE SCALE GENOMIC DNA]</scope>
    <source>
        <strain evidence="3">JCM 4626 / NBRC 13350</strain>
    </source>
</reference>
<proteinExistence type="predicted"/>
<dbReference type="AlphaFoldDB" id="B1VND8"/>
<dbReference type="PATRIC" id="fig|455632.4.peg.114"/>